<organism evidence="1 2">
    <name type="scientific">Paraglaciecola polaris LMG 21857</name>
    <dbReference type="NCBI Taxonomy" id="1129793"/>
    <lineage>
        <taxon>Bacteria</taxon>
        <taxon>Pseudomonadati</taxon>
        <taxon>Pseudomonadota</taxon>
        <taxon>Gammaproteobacteria</taxon>
        <taxon>Alteromonadales</taxon>
        <taxon>Alteromonadaceae</taxon>
        <taxon>Paraglaciecola</taxon>
    </lineage>
</organism>
<comment type="caution">
    <text evidence="1">The sequence shown here is derived from an EMBL/GenBank/DDBJ whole genome shotgun (WGS) entry which is preliminary data.</text>
</comment>
<dbReference type="AlphaFoldDB" id="K6ZU33"/>
<keyword evidence="2" id="KW-1185">Reference proteome</keyword>
<accession>K6ZU33</accession>
<protein>
    <submittedName>
        <fullName evidence="1">Uncharacterized protein</fullName>
    </submittedName>
</protein>
<evidence type="ECO:0000313" key="1">
    <source>
        <dbReference type="EMBL" id="GAC32313.1"/>
    </source>
</evidence>
<proteinExistence type="predicted"/>
<name>K6ZU33_9ALTE</name>
<dbReference type="EMBL" id="BAER01000036">
    <property type="protein sequence ID" value="GAC32313.1"/>
    <property type="molecule type" value="Genomic_DNA"/>
</dbReference>
<sequence length="125" mass="14339">METYRHDVCEPNLTELKVLLEQGNYALPAPYNAAHDAKSTESLGRLDTDAIDDRMIMVGHVFSVEAFMNRWNHGAVLSHRADVRDAFLRNYHRANRWHLAAIVMAEKMQFLEAPCHYPLRMIACG</sequence>
<gene>
    <name evidence="1" type="ORF">GPLA_1399</name>
</gene>
<reference evidence="2" key="1">
    <citation type="journal article" date="2014" name="Environ. Microbiol.">
        <title>Comparative genomics of the marine bacterial genus Glaciecola reveals the high degree of genomic diversity and genomic characteristic for cold adaptation.</title>
        <authorList>
            <person name="Qin Q.L."/>
            <person name="Xie B.B."/>
            <person name="Yu Y."/>
            <person name="Shu Y.L."/>
            <person name="Rong J.C."/>
            <person name="Zhang Y.J."/>
            <person name="Zhao D.L."/>
            <person name="Chen X.L."/>
            <person name="Zhang X.Y."/>
            <person name="Chen B."/>
            <person name="Zhou B.C."/>
            <person name="Zhang Y.Z."/>
        </authorList>
    </citation>
    <scope>NUCLEOTIDE SEQUENCE [LARGE SCALE GENOMIC DNA]</scope>
    <source>
        <strain evidence="2">LMG 21857</strain>
    </source>
</reference>
<dbReference type="Proteomes" id="UP000006322">
    <property type="component" value="Unassembled WGS sequence"/>
</dbReference>
<evidence type="ECO:0000313" key="2">
    <source>
        <dbReference type="Proteomes" id="UP000006322"/>
    </source>
</evidence>